<gene>
    <name evidence="1" type="ORF">MLD38_030804</name>
</gene>
<proteinExistence type="predicted"/>
<keyword evidence="2" id="KW-1185">Reference proteome</keyword>
<evidence type="ECO:0000313" key="1">
    <source>
        <dbReference type="EMBL" id="KAI4325400.1"/>
    </source>
</evidence>
<comment type="caution">
    <text evidence="1">The sequence shown here is derived from an EMBL/GenBank/DDBJ whole genome shotgun (WGS) entry which is preliminary data.</text>
</comment>
<accession>A0ACB9MSV1</accession>
<dbReference type="Proteomes" id="UP001057402">
    <property type="component" value="Chromosome 9"/>
</dbReference>
<protein>
    <submittedName>
        <fullName evidence="1">Uncharacterized protein</fullName>
    </submittedName>
</protein>
<evidence type="ECO:0000313" key="2">
    <source>
        <dbReference type="Proteomes" id="UP001057402"/>
    </source>
</evidence>
<reference evidence="2" key="1">
    <citation type="journal article" date="2023" name="Front. Plant Sci.">
        <title>Chromosomal-level genome assembly of Melastoma candidum provides insights into trichome evolution.</title>
        <authorList>
            <person name="Zhong Y."/>
            <person name="Wu W."/>
            <person name="Sun C."/>
            <person name="Zou P."/>
            <person name="Liu Y."/>
            <person name="Dai S."/>
            <person name="Zhou R."/>
        </authorList>
    </citation>
    <scope>NUCLEOTIDE SEQUENCE [LARGE SCALE GENOMIC DNA]</scope>
</reference>
<name>A0ACB9MSV1_9MYRT</name>
<dbReference type="EMBL" id="CM042888">
    <property type="protein sequence ID" value="KAI4325400.1"/>
    <property type="molecule type" value="Genomic_DNA"/>
</dbReference>
<sequence>MGFWTLFQVALVPNLQVLLISLVGAFMATKYCNLLPEDARKYLNKIVFMAFTPSLAFTCLARTVTFRDIISWWFMPVNIGLTFLIGGVLGWIIVKLLKPSPHLEGVVIASCSAGNLGNLLLIIVPAICKEEGSPFGDKNACSMVGLSYASFSLALAGFFIWTYTYHLIKTSCMRFKAFQAEEASKLPNIDFDSKLEAPLLKGDRERIPVRVRTIETIENKTESTSQTRGESSMFGKVGGYLHQILKELMSPPNVAAVLGFVFGAVTWLRHLIIGDNAPLRVLQESIKLLGDGAIPCITLILGGNLTSGFRSSKIKPTVVVGVIVVRYLISPAIGICVVKAAANLGLLPSDPLYHYVLMIQFTVPPAMNIGTMTQLFGVGNDECSVIFFWTYLVAALALTLWSTVFMWILG</sequence>
<organism evidence="1 2">
    <name type="scientific">Melastoma candidum</name>
    <dbReference type="NCBI Taxonomy" id="119954"/>
    <lineage>
        <taxon>Eukaryota</taxon>
        <taxon>Viridiplantae</taxon>
        <taxon>Streptophyta</taxon>
        <taxon>Embryophyta</taxon>
        <taxon>Tracheophyta</taxon>
        <taxon>Spermatophyta</taxon>
        <taxon>Magnoliopsida</taxon>
        <taxon>eudicotyledons</taxon>
        <taxon>Gunneridae</taxon>
        <taxon>Pentapetalae</taxon>
        <taxon>rosids</taxon>
        <taxon>malvids</taxon>
        <taxon>Myrtales</taxon>
        <taxon>Melastomataceae</taxon>
        <taxon>Melastomatoideae</taxon>
        <taxon>Melastomateae</taxon>
        <taxon>Melastoma</taxon>
    </lineage>
</organism>